<dbReference type="PANTHER" id="PTHR43531">
    <property type="entry name" value="PROTEIN ICFG"/>
    <property type="match status" value="1"/>
</dbReference>
<dbReference type="AlphaFoldDB" id="A5FYW2"/>
<feature type="domain" description="PAC" evidence="7">
    <location>
        <begin position="196"/>
        <end position="248"/>
    </location>
</feature>
<dbReference type="PRINTS" id="PR00260">
    <property type="entry name" value="CHEMTRNSDUCR"/>
</dbReference>
<evidence type="ECO:0000256" key="3">
    <source>
        <dbReference type="PROSITE-ProRule" id="PRU00284"/>
    </source>
</evidence>
<evidence type="ECO:0000259" key="8">
    <source>
        <dbReference type="PROSITE" id="PS50885"/>
    </source>
</evidence>
<dbReference type="GO" id="GO:0006935">
    <property type="term" value="P:chemotaxis"/>
    <property type="evidence" value="ECO:0007669"/>
    <property type="project" value="UniProtKB-KW"/>
</dbReference>
<evidence type="ECO:0000259" key="5">
    <source>
        <dbReference type="PROSITE" id="PS50111"/>
    </source>
</evidence>
<dbReference type="STRING" id="349163.Acry_1588"/>
<keyword evidence="4" id="KW-0175">Coiled coil</keyword>
<dbReference type="PROSITE" id="PS50111">
    <property type="entry name" value="CHEMOTAXIS_TRANSDUC_2"/>
    <property type="match status" value="1"/>
</dbReference>
<evidence type="ECO:0000256" key="2">
    <source>
        <dbReference type="ARBA" id="ARBA00029447"/>
    </source>
</evidence>
<keyword evidence="1" id="KW-0145">Chemotaxis</keyword>
<dbReference type="Proteomes" id="UP000000245">
    <property type="component" value="Chromosome"/>
</dbReference>
<dbReference type="eggNOG" id="COG0840">
    <property type="taxonomic scope" value="Bacteria"/>
</dbReference>
<dbReference type="GO" id="GO:0006355">
    <property type="term" value="P:regulation of DNA-templated transcription"/>
    <property type="evidence" value="ECO:0007669"/>
    <property type="project" value="InterPro"/>
</dbReference>
<feature type="coiled-coil region" evidence="4">
    <location>
        <begin position="306"/>
        <end position="333"/>
    </location>
</feature>
<reference evidence="9 10" key="1">
    <citation type="submission" date="2007-05" db="EMBL/GenBank/DDBJ databases">
        <title>Complete sequence of chromosome of Acidiphilium cryptum JF-5.</title>
        <authorList>
            <consortium name="US DOE Joint Genome Institute"/>
            <person name="Copeland A."/>
            <person name="Lucas S."/>
            <person name="Lapidus A."/>
            <person name="Barry K."/>
            <person name="Detter J.C."/>
            <person name="Glavina del Rio T."/>
            <person name="Hammon N."/>
            <person name="Israni S."/>
            <person name="Dalin E."/>
            <person name="Tice H."/>
            <person name="Pitluck S."/>
            <person name="Sims D."/>
            <person name="Brettin T."/>
            <person name="Bruce D."/>
            <person name="Han C."/>
            <person name="Schmutz J."/>
            <person name="Larimer F."/>
            <person name="Land M."/>
            <person name="Hauser L."/>
            <person name="Kyrpides N."/>
            <person name="Kim E."/>
            <person name="Magnuson T."/>
            <person name="Richardson P."/>
        </authorList>
    </citation>
    <scope>NUCLEOTIDE SEQUENCE [LARGE SCALE GENOMIC DNA]</scope>
    <source>
        <strain evidence="9 10">JF-5</strain>
    </source>
</reference>
<dbReference type="InterPro" id="IPR051310">
    <property type="entry name" value="MCP_chemotaxis"/>
</dbReference>
<dbReference type="PROSITE" id="PS50112">
    <property type="entry name" value="PAS"/>
    <property type="match status" value="1"/>
</dbReference>
<dbReference type="InterPro" id="IPR004089">
    <property type="entry name" value="MCPsignal_dom"/>
</dbReference>
<dbReference type="RefSeq" id="WP_011942353.1">
    <property type="nucleotide sequence ID" value="NC_009484.1"/>
</dbReference>
<dbReference type="NCBIfam" id="TIGR00229">
    <property type="entry name" value="sensory_box"/>
    <property type="match status" value="1"/>
</dbReference>
<feature type="domain" description="Methyl-accepting transducer" evidence="5">
    <location>
        <begin position="294"/>
        <end position="523"/>
    </location>
</feature>
<dbReference type="KEGG" id="acr:Acry_1588"/>
<evidence type="ECO:0000259" key="6">
    <source>
        <dbReference type="PROSITE" id="PS50112"/>
    </source>
</evidence>
<protein>
    <submittedName>
        <fullName evidence="9">Methyl-accepting chemotaxis sensory transducer</fullName>
    </submittedName>
</protein>
<dbReference type="GO" id="GO:0016020">
    <property type="term" value="C:membrane"/>
    <property type="evidence" value="ECO:0007669"/>
    <property type="project" value="InterPro"/>
</dbReference>
<dbReference type="SMART" id="SM00086">
    <property type="entry name" value="PAC"/>
    <property type="match status" value="1"/>
</dbReference>
<feature type="domain" description="HAMP" evidence="8">
    <location>
        <begin position="237"/>
        <end position="289"/>
    </location>
</feature>
<dbReference type="InterPro" id="IPR013767">
    <property type="entry name" value="PAS_fold"/>
</dbReference>
<dbReference type="Pfam" id="PF08447">
    <property type="entry name" value="PAS_3"/>
    <property type="match status" value="1"/>
</dbReference>
<dbReference type="InterPro" id="IPR013655">
    <property type="entry name" value="PAS_fold_3"/>
</dbReference>
<evidence type="ECO:0000259" key="7">
    <source>
        <dbReference type="PROSITE" id="PS50113"/>
    </source>
</evidence>
<evidence type="ECO:0000256" key="1">
    <source>
        <dbReference type="ARBA" id="ARBA00022500"/>
    </source>
</evidence>
<dbReference type="Gene3D" id="1.10.287.950">
    <property type="entry name" value="Methyl-accepting chemotaxis protein"/>
    <property type="match status" value="1"/>
</dbReference>
<dbReference type="HOGENOM" id="CLU_000445_107_26_5"/>
<dbReference type="InterPro" id="IPR003660">
    <property type="entry name" value="HAMP_dom"/>
</dbReference>
<dbReference type="SUPFAM" id="SSF55785">
    <property type="entry name" value="PYP-like sensor domain (PAS domain)"/>
    <property type="match status" value="2"/>
</dbReference>
<dbReference type="InterPro" id="IPR004090">
    <property type="entry name" value="Chemotax_Me-accpt_rcpt"/>
</dbReference>
<dbReference type="EMBL" id="CP000697">
    <property type="protein sequence ID" value="ABQ30794.1"/>
    <property type="molecule type" value="Genomic_DNA"/>
</dbReference>
<evidence type="ECO:0000313" key="9">
    <source>
        <dbReference type="EMBL" id="ABQ30794.1"/>
    </source>
</evidence>
<dbReference type="PROSITE" id="PS50885">
    <property type="entry name" value="HAMP"/>
    <property type="match status" value="1"/>
</dbReference>
<dbReference type="Pfam" id="PF00989">
    <property type="entry name" value="PAS"/>
    <property type="match status" value="1"/>
</dbReference>
<dbReference type="Pfam" id="PF00015">
    <property type="entry name" value="MCPsignal"/>
    <property type="match status" value="1"/>
</dbReference>
<dbReference type="InterPro" id="IPR001610">
    <property type="entry name" value="PAC"/>
</dbReference>
<dbReference type="Gene3D" id="3.30.450.20">
    <property type="entry name" value="PAS domain"/>
    <property type="match status" value="2"/>
</dbReference>
<dbReference type="InterPro" id="IPR000014">
    <property type="entry name" value="PAS"/>
</dbReference>
<dbReference type="SMART" id="SM00283">
    <property type="entry name" value="MA"/>
    <property type="match status" value="1"/>
</dbReference>
<dbReference type="InterPro" id="IPR035965">
    <property type="entry name" value="PAS-like_dom_sf"/>
</dbReference>
<keyword evidence="3" id="KW-0807">Transducer</keyword>
<evidence type="ECO:0000256" key="4">
    <source>
        <dbReference type="SAM" id="Coils"/>
    </source>
</evidence>
<dbReference type="CDD" id="cd00130">
    <property type="entry name" value="PAS"/>
    <property type="match status" value="2"/>
</dbReference>
<keyword evidence="10" id="KW-1185">Reference proteome</keyword>
<accession>A5FYW2</accession>
<dbReference type="InterPro" id="IPR000700">
    <property type="entry name" value="PAS-assoc_C"/>
</dbReference>
<dbReference type="GO" id="GO:0004888">
    <property type="term" value="F:transmembrane signaling receptor activity"/>
    <property type="evidence" value="ECO:0007669"/>
    <property type="project" value="InterPro"/>
</dbReference>
<dbReference type="eggNOG" id="COG2202">
    <property type="taxonomic scope" value="Bacteria"/>
</dbReference>
<proteinExistence type="inferred from homology"/>
<name>A5FYW2_ACICJ</name>
<dbReference type="SMART" id="SM00091">
    <property type="entry name" value="PAS"/>
    <property type="match status" value="2"/>
</dbReference>
<dbReference type="PROSITE" id="PS50113">
    <property type="entry name" value="PAC"/>
    <property type="match status" value="1"/>
</dbReference>
<gene>
    <name evidence="9" type="ordered locus">Acry_1588</name>
</gene>
<organism evidence="9 10">
    <name type="scientific">Acidiphilium cryptum (strain JF-5)</name>
    <dbReference type="NCBI Taxonomy" id="349163"/>
    <lineage>
        <taxon>Bacteria</taxon>
        <taxon>Pseudomonadati</taxon>
        <taxon>Pseudomonadota</taxon>
        <taxon>Alphaproteobacteria</taxon>
        <taxon>Acetobacterales</taxon>
        <taxon>Acidocellaceae</taxon>
        <taxon>Acidiphilium</taxon>
    </lineage>
</organism>
<feature type="domain" description="PAS" evidence="6">
    <location>
        <begin position="143"/>
        <end position="177"/>
    </location>
</feature>
<dbReference type="PANTHER" id="PTHR43531:SF11">
    <property type="entry name" value="METHYL-ACCEPTING CHEMOTAXIS PROTEIN 3"/>
    <property type="match status" value="1"/>
</dbReference>
<dbReference type="GO" id="GO:0007165">
    <property type="term" value="P:signal transduction"/>
    <property type="evidence" value="ECO:0007669"/>
    <property type="project" value="UniProtKB-KW"/>
</dbReference>
<comment type="similarity">
    <text evidence="2">Belongs to the methyl-accepting chemotaxis (MCP) protein family.</text>
</comment>
<sequence>MKFPFNGASRRVNASLNAMAGIVQVGADGTVTEANEAFCALLGRTPAQLAGQPRAGLIAGAADAGYLRHLAAGGGWRGIQKLVTAGGEPVYVHVAAHALAAGAARGTVELILPLTEDELRTMREARGLHTIASGRGMIECAPDGTIIDVNNNFLRAVGYQREQLVGQHHRILATPEDVSGDAYRRFWDRLRTGEHFVTEVRRRHHDGSAVWLAESYNGMRDAEGRLASIMIFATDVTDRVRAVDLIKQALAGLAAGELDVAVPAGLPAPFDAIAGDLNGAVGALRTTMLQLRQSSAVIDTSMSEIRAAADDLARRTESEAASLEESAAALAQLDRHLRTTSDDAKRARASAAAAAGVAGESSRLVSEAVAAMHAIETSSGQIAQIIDMIEEVAFQTNLLALNAGVEAARAGEAGRGFAVVASEVRALAQRSSEAAKEITALILASRSQVSAGVDLVGRTGETLQGIFGNVDEMNLRIADIAAAVTAQSDDIGAINTAISHLDKAIQQNAAMAEEANAATATLAGEATALANIVSHFRFSQQSPQAAARRLELAAS</sequence>
<evidence type="ECO:0000313" key="10">
    <source>
        <dbReference type="Proteomes" id="UP000000245"/>
    </source>
</evidence>
<dbReference type="SUPFAM" id="SSF58104">
    <property type="entry name" value="Methyl-accepting chemotaxis protein (MCP) signaling domain"/>
    <property type="match status" value="1"/>
</dbReference>